<feature type="chain" id="PRO_5024900601" evidence="1">
    <location>
        <begin position="22"/>
        <end position="341"/>
    </location>
</feature>
<accession>A0A5S9IIC9</accession>
<reference evidence="2 3" key="1">
    <citation type="submission" date="2019-08" db="EMBL/GenBank/DDBJ databases">
        <title>Complete genome sequence of Candidatus Uab amorphum.</title>
        <authorList>
            <person name="Shiratori T."/>
            <person name="Suzuki S."/>
            <person name="Kakizawa Y."/>
            <person name="Ishida K."/>
        </authorList>
    </citation>
    <scope>NUCLEOTIDE SEQUENCE [LARGE SCALE GENOMIC DNA]</scope>
    <source>
        <strain evidence="2 3">SRT547</strain>
    </source>
</reference>
<organism evidence="2 3">
    <name type="scientific">Uabimicrobium amorphum</name>
    <dbReference type="NCBI Taxonomy" id="2596890"/>
    <lineage>
        <taxon>Bacteria</taxon>
        <taxon>Pseudomonadati</taxon>
        <taxon>Planctomycetota</taxon>
        <taxon>Candidatus Uabimicrobiia</taxon>
        <taxon>Candidatus Uabimicrobiales</taxon>
        <taxon>Candidatus Uabimicrobiaceae</taxon>
        <taxon>Candidatus Uabimicrobium</taxon>
    </lineage>
</organism>
<dbReference type="AlphaFoldDB" id="A0A5S9IIC9"/>
<name>A0A5S9IIC9_UABAM</name>
<evidence type="ECO:0000313" key="2">
    <source>
        <dbReference type="EMBL" id="BBM82214.1"/>
    </source>
</evidence>
<protein>
    <submittedName>
        <fullName evidence="2">Uncharacterized protein</fullName>
    </submittedName>
</protein>
<feature type="signal peptide" evidence="1">
    <location>
        <begin position="1"/>
        <end position="21"/>
    </location>
</feature>
<dbReference type="KEGG" id="uam:UABAM_00557"/>
<sequence>MRVHIHIIYTLLVLCSHTLFAAPHIVSSGAYTTGGVTLKIDFHEPPHSESSVNKANLFPTTHLTLTTRAILVSAYIQIAGKKHRFKINPSQTRGLKSQKLTVDDYPHNVILYCQVKNNISKPQRVVQAVLSVQQQTTTQKNIATPLIIIGKTLITHDKKIPTKNQQQMFDQLAVKFVVTKTEYKIDSAGKSLPQFAKEMRAISRKAFLNGGGTPLTKPIKLGMFLELTNNANKDIKLELGGDKGEVGVTGKGAGFVSIMTAKTHIDEMRGGTGFMLKPGQSHRIPFSMVSGFRSENHNFWTKPGQCLLSLYATCLLHEKIWNWNAPSVRITITGVQVTVHE</sequence>
<dbReference type="RefSeq" id="WP_151966465.1">
    <property type="nucleotide sequence ID" value="NZ_AP019860.1"/>
</dbReference>
<gene>
    <name evidence="2" type="ORF">UABAM_00557</name>
</gene>
<dbReference type="Proteomes" id="UP000326354">
    <property type="component" value="Chromosome"/>
</dbReference>
<proteinExistence type="predicted"/>
<evidence type="ECO:0000313" key="3">
    <source>
        <dbReference type="Proteomes" id="UP000326354"/>
    </source>
</evidence>
<keyword evidence="1" id="KW-0732">Signal</keyword>
<evidence type="ECO:0000256" key="1">
    <source>
        <dbReference type="SAM" id="SignalP"/>
    </source>
</evidence>
<dbReference type="EMBL" id="AP019860">
    <property type="protein sequence ID" value="BBM82214.1"/>
    <property type="molecule type" value="Genomic_DNA"/>
</dbReference>
<keyword evidence="3" id="KW-1185">Reference proteome</keyword>